<name>A0ABU0PJ38_9MICC</name>
<comment type="caution">
    <text evidence="3">The sequence shown here is derived from an EMBL/GenBank/DDBJ whole genome shotgun (WGS) entry which is preliminary data.</text>
</comment>
<dbReference type="Pfam" id="PF00132">
    <property type="entry name" value="Hexapep"/>
    <property type="match status" value="1"/>
</dbReference>
<dbReference type="NCBIfam" id="TIGR03570">
    <property type="entry name" value="NeuD_NnaD"/>
    <property type="match status" value="1"/>
</dbReference>
<dbReference type="InterPro" id="IPR020019">
    <property type="entry name" value="AcTrfase_PglD-like"/>
</dbReference>
<dbReference type="PROSITE" id="PS00101">
    <property type="entry name" value="HEXAPEP_TRANSFERASES"/>
    <property type="match status" value="1"/>
</dbReference>
<proteinExistence type="predicted"/>
<dbReference type="SUPFAM" id="SSF51161">
    <property type="entry name" value="Trimeric LpxA-like enzymes"/>
    <property type="match status" value="1"/>
</dbReference>
<gene>
    <name evidence="3" type="ORF">QFZ36_001523</name>
</gene>
<dbReference type="CDD" id="cd03360">
    <property type="entry name" value="LbH_AT_putative"/>
    <property type="match status" value="1"/>
</dbReference>
<evidence type="ECO:0000256" key="2">
    <source>
        <dbReference type="ARBA" id="ARBA00022737"/>
    </source>
</evidence>
<organism evidence="3 4">
    <name type="scientific">Pseudarthrobacter siccitolerans</name>
    <dbReference type="NCBI Taxonomy" id="861266"/>
    <lineage>
        <taxon>Bacteria</taxon>
        <taxon>Bacillati</taxon>
        <taxon>Actinomycetota</taxon>
        <taxon>Actinomycetes</taxon>
        <taxon>Micrococcales</taxon>
        <taxon>Micrococcaceae</taxon>
        <taxon>Pseudarthrobacter</taxon>
    </lineage>
</organism>
<dbReference type="RefSeq" id="WP_306635208.1">
    <property type="nucleotide sequence ID" value="NZ_JAUSXB010000001.1"/>
</dbReference>
<evidence type="ECO:0000313" key="3">
    <source>
        <dbReference type="EMBL" id="MDQ0673962.1"/>
    </source>
</evidence>
<dbReference type="Gene3D" id="2.160.10.10">
    <property type="entry name" value="Hexapeptide repeat proteins"/>
    <property type="match status" value="1"/>
</dbReference>
<reference evidence="3 4" key="1">
    <citation type="submission" date="2023-07" db="EMBL/GenBank/DDBJ databases">
        <title>Comparative genomics of wheat-associated soil bacteria to identify genetic determinants of phenazine resistance.</title>
        <authorList>
            <person name="Mouncey N."/>
        </authorList>
    </citation>
    <scope>NUCLEOTIDE SEQUENCE [LARGE SCALE GENOMIC DNA]</scope>
    <source>
        <strain evidence="3 4">W1I3</strain>
    </source>
</reference>
<dbReference type="InterPro" id="IPR011004">
    <property type="entry name" value="Trimer_LpxA-like_sf"/>
</dbReference>
<dbReference type="InterPro" id="IPR018357">
    <property type="entry name" value="Hexapep_transf_CS"/>
</dbReference>
<dbReference type="Proteomes" id="UP001236806">
    <property type="component" value="Unassembled WGS sequence"/>
</dbReference>
<dbReference type="InterPro" id="IPR050179">
    <property type="entry name" value="Trans_hexapeptide_repeat"/>
</dbReference>
<protein>
    <submittedName>
        <fullName evidence="3">Sugar O-acyltransferase (Sialic acid O-acetyltransferase NeuD family)</fullName>
    </submittedName>
</protein>
<accession>A0ABU0PJ38</accession>
<keyword evidence="1" id="KW-0808">Transferase</keyword>
<dbReference type="Gene3D" id="3.40.50.20">
    <property type="match status" value="1"/>
</dbReference>
<sequence>MLHIVGAGGLGRETYDAILARAAADRPLICFVDDSLAGKVIRGLEVQRPGTVTSGDFVVGIASTSVRKEFSLDFERRGLTAYNVIHPRSLIGPESTIGRGCVFLAHCHVSSSVTVGNHVQVYYNATVGHDAVLEDYVTVLPGANISGSVTLEEGVTVGSGAVVIQGLRVGAGSFIGAGSVVTRDVPAGHIVKGVPGRW</sequence>
<dbReference type="PANTHER" id="PTHR43300">
    <property type="entry name" value="ACETYLTRANSFERASE"/>
    <property type="match status" value="1"/>
</dbReference>
<keyword evidence="4" id="KW-1185">Reference proteome</keyword>
<dbReference type="EMBL" id="JAUSXB010000001">
    <property type="protein sequence ID" value="MDQ0673962.1"/>
    <property type="molecule type" value="Genomic_DNA"/>
</dbReference>
<evidence type="ECO:0000256" key="1">
    <source>
        <dbReference type="ARBA" id="ARBA00022679"/>
    </source>
</evidence>
<evidence type="ECO:0000313" key="4">
    <source>
        <dbReference type="Proteomes" id="UP001236806"/>
    </source>
</evidence>
<dbReference type="InterPro" id="IPR001451">
    <property type="entry name" value="Hexapep"/>
</dbReference>
<dbReference type="PANTHER" id="PTHR43300:SF7">
    <property type="entry name" value="UDP-N-ACETYLBACILLOSAMINE N-ACETYLTRANSFERASE"/>
    <property type="match status" value="1"/>
</dbReference>
<keyword evidence="2" id="KW-0677">Repeat</keyword>